<sequence length="640" mass="71554">MEPMETSPVPMPANGMSLRESFGDRKLPEITRKITACVACRKQKIKCNMRDGEPPCTRCKKRNLSCSINRSLQMLLEDDANWKTSITRKVNTLEAIIEKLRGGRNDSIQISHGQEQNGSPSSASEYDGNDKPSKPAKPSVVSPREHPHQPWKVVMDPESGPAIIPAACVEQSDDRASHARPSGVTRVGPDLIEQGIISHEQAQQLLGVYSDRLDHFLYKILLESRDVGSIRYNSSLLFAAICTVGSLHSTEHAHLYEPCYQAFLARCSAQMFLKDNRLDDIRGLLIGAFWLSEVSWNLAAAAVRLATQLSLHRSINSALKGELRGYQETRLYYLVFVCDRHFSISYGRPPMSGECDSIKAASKFLNSPYVIEEDSRLVSQVNIWCISGGVFETFGLDVETAVSLELLPKLRRFVIALDTWRADWHDQFSHHAHVGDYPSKGVGLHFHFAKLYLCSLAFRGITLPTSKLHPELEEFANAAIMSAEAILRTFINDTELRSYLNGLPLYFDTMIAFAMVFLLKVATKFSGIVRTGSAEIMVLVRNMASILRESAATMHRQHMLRYIAEGIDKIIQKCDEGPIVQPQSSMPESSQSQINADMAYPQISGDALYWVDNFDLLSSHADMSTEAWNFPLGFDTANDI</sequence>
<dbReference type="GO" id="GO:0008270">
    <property type="term" value="F:zinc ion binding"/>
    <property type="evidence" value="ECO:0007669"/>
    <property type="project" value="InterPro"/>
</dbReference>
<dbReference type="Proteomes" id="UP000799302">
    <property type="component" value="Unassembled WGS sequence"/>
</dbReference>
<dbReference type="PANTHER" id="PTHR31845:SF17">
    <property type="entry name" value="ZN(II)2CYS6 TRANSCRIPTION FACTOR (EUROFUNG)"/>
    <property type="match status" value="1"/>
</dbReference>
<dbReference type="GO" id="GO:0000981">
    <property type="term" value="F:DNA-binding transcription factor activity, RNA polymerase II-specific"/>
    <property type="evidence" value="ECO:0007669"/>
    <property type="project" value="InterPro"/>
</dbReference>
<protein>
    <recommendedName>
        <fullName evidence="8">Zn(2)-C6 fungal-type domain-containing protein</fullName>
    </recommendedName>
</protein>
<evidence type="ECO:0000256" key="5">
    <source>
        <dbReference type="ARBA" id="ARBA00023163"/>
    </source>
</evidence>
<dbReference type="Pfam" id="PF00172">
    <property type="entry name" value="Zn_clus"/>
    <property type="match status" value="1"/>
</dbReference>
<evidence type="ECO:0000256" key="4">
    <source>
        <dbReference type="ARBA" id="ARBA00023125"/>
    </source>
</evidence>
<keyword evidence="10" id="KW-1185">Reference proteome</keyword>
<proteinExistence type="predicted"/>
<keyword evidence="5" id="KW-0804">Transcription</keyword>
<evidence type="ECO:0000256" key="2">
    <source>
        <dbReference type="ARBA" id="ARBA00022723"/>
    </source>
</evidence>
<keyword evidence="6" id="KW-0539">Nucleus</keyword>
<dbReference type="PROSITE" id="PS00463">
    <property type="entry name" value="ZN2_CY6_FUNGAL_1"/>
    <property type="match status" value="1"/>
</dbReference>
<keyword evidence="3" id="KW-0805">Transcription regulation</keyword>
<keyword evidence="2" id="KW-0479">Metal-binding</keyword>
<reference evidence="9" key="1">
    <citation type="journal article" date="2020" name="Stud. Mycol.">
        <title>101 Dothideomycetes genomes: a test case for predicting lifestyles and emergence of pathogens.</title>
        <authorList>
            <person name="Haridas S."/>
            <person name="Albert R."/>
            <person name="Binder M."/>
            <person name="Bloem J."/>
            <person name="Labutti K."/>
            <person name="Salamov A."/>
            <person name="Andreopoulos B."/>
            <person name="Baker S."/>
            <person name="Barry K."/>
            <person name="Bills G."/>
            <person name="Bluhm B."/>
            <person name="Cannon C."/>
            <person name="Castanera R."/>
            <person name="Culley D."/>
            <person name="Daum C."/>
            <person name="Ezra D."/>
            <person name="Gonzalez J."/>
            <person name="Henrissat B."/>
            <person name="Kuo A."/>
            <person name="Liang C."/>
            <person name="Lipzen A."/>
            <person name="Lutzoni F."/>
            <person name="Magnuson J."/>
            <person name="Mondo S."/>
            <person name="Nolan M."/>
            <person name="Ohm R."/>
            <person name="Pangilinan J."/>
            <person name="Park H.-J."/>
            <person name="Ramirez L."/>
            <person name="Alfaro M."/>
            <person name="Sun H."/>
            <person name="Tritt A."/>
            <person name="Yoshinaga Y."/>
            <person name="Zwiers L.-H."/>
            <person name="Turgeon B."/>
            <person name="Goodwin S."/>
            <person name="Spatafora J."/>
            <person name="Crous P."/>
            <person name="Grigoriev I."/>
        </authorList>
    </citation>
    <scope>NUCLEOTIDE SEQUENCE</scope>
    <source>
        <strain evidence="9">CBS 115976</strain>
    </source>
</reference>
<feature type="compositionally biased region" description="Polar residues" evidence="7">
    <location>
        <begin position="106"/>
        <end position="124"/>
    </location>
</feature>
<feature type="domain" description="Zn(2)-C6 fungal-type" evidence="8">
    <location>
        <begin position="36"/>
        <end position="68"/>
    </location>
</feature>
<dbReference type="OrthoDB" id="4060227at2759"/>
<name>A0A6A6UIN2_9PEZI</name>
<dbReference type="Pfam" id="PF04082">
    <property type="entry name" value="Fungal_trans"/>
    <property type="match status" value="1"/>
</dbReference>
<dbReference type="InterPro" id="IPR007219">
    <property type="entry name" value="XnlR_reg_dom"/>
</dbReference>
<dbReference type="GO" id="GO:0006351">
    <property type="term" value="P:DNA-templated transcription"/>
    <property type="evidence" value="ECO:0007669"/>
    <property type="project" value="InterPro"/>
</dbReference>
<evidence type="ECO:0000313" key="9">
    <source>
        <dbReference type="EMBL" id="KAF2671401.1"/>
    </source>
</evidence>
<dbReference type="CDD" id="cd12148">
    <property type="entry name" value="fungal_TF_MHR"/>
    <property type="match status" value="1"/>
</dbReference>
<dbReference type="SMART" id="SM00066">
    <property type="entry name" value="GAL4"/>
    <property type="match status" value="1"/>
</dbReference>
<dbReference type="Gene3D" id="4.10.240.10">
    <property type="entry name" value="Zn(2)-C6 fungal-type DNA-binding domain"/>
    <property type="match status" value="1"/>
</dbReference>
<evidence type="ECO:0000256" key="7">
    <source>
        <dbReference type="SAM" id="MobiDB-lite"/>
    </source>
</evidence>
<dbReference type="EMBL" id="MU004233">
    <property type="protein sequence ID" value="KAF2671401.1"/>
    <property type="molecule type" value="Genomic_DNA"/>
</dbReference>
<dbReference type="InterPro" id="IPR001138">
    <property type="entry name" value="Zn2Cys6_DnaBD"/>
</dbReference>
<dbReference type="GO" id="GO:0000976">
    <property type="term" value="F:transcription cis-regulatory region binding"/>
    <property type="evidence" value="ECO:0007669"/>
    <property type="project" value="TreeGrafter"/>
</dbReference>
<evidence type="ECO:0000256" key="1">
    <source>
        <dbReference type="ARBA" id="ARBA00004123"/>
    </source>
</evidence>
<dbReference type="SUPFAM" id="SSF57701">
    <property type="entry name" value="Zn2/Cys6 DNA-binding domain"/>
    <property type="match status" value="1"/>
</dbReference>
<evidence type="ECO:0000259" key="8">
    <source>
        <dbReference type="PROSITE" id="PS50048"/>
    </source>
</evidence>
<accession>A0A6A6UIN2</accession>
<keyword evidence="4" id="KW-0238">DNA-binding</keyword>
<dbReference type="InterPro" id="IPR036864">
    <property type="entry name" value="Zn2-C6_fun-type_DNA-bd_sf"/>
</dbReference>
<feature type="region of interest" description="Disordered" evidence="7">
    <location>
        <begin position="106"/>
        <end position="156"/>
    </location>
</feature>
<dbReference type="SMART" id="SM00906">
    <property type="entry name" value="Fungal_trans"/>
    <property type="match status" value="1"/>
</dbReference>
<dbReference type="PANTHER" id="PTHR31845">
    <property type="entry name" value="FINGER DOMAIN PROTEIN, PUTATIVE-RELATED"/>
    <property type="match status" value="1"/>
</dbReference>
<evidence type="ECO:0000256" key="3">
    <source>
        <dbReference type="ARBA" id="ARBA00023015"/>
    </source>
</evidence>
<comment type="subcellular location">
    <subcellularLocation>
        <location evidence="1">Nucleus</location>
    </subcellularLocation>
</comment>
<dbReference type="AlphaFoldDB" id="A0A6A6UIN2"/>
<evidence type="ECO:0000256" key="6">
    <source>
        <dbReference type="ARBA" id="ARBA00023242"/>
    </source>
</evidence>
<dbReference type="PROSITE" id="PS50048">
    <property type="entry name" value="ZN2_CY6_FUNGAL_2"/>
    <property type="match status" value="1"/>
</dbReference>
<organism evidence="9 10">
    <name type="scientific">Microthyrium microscopicum</name>
    <dbReference type="NCBI Taxonomy" id="703497"/>
    <lineage>
        <taxon>Eukaryota</taxon>
        <taxon>Fungi</taxon>
        <taxon>Dikarya</taxon>
        <taxon>Ascomycota</taxon>
        <taxon>Pezizomycotina</taxon>
        <taxon>Dothideomycetes</taxon>
        <taxon>Dothideomycetes incertae sedis</taxon>
        <taxon>Microthyriales</taxon>
        <taxon>Microthyriaceae</taxon>
        <taxon>Microthyrium</taxon>
    </lineage>
</organism>
<dbReference type="CDD" id="cd00067">
    <property type="entry name" value="GAL4"/>
    <property type="match status" value="1"/>
</dbReference>
<dbReference type="GO" id="GO:0005634">
    <property type="term" value="C:nucleus"/>
    <property type="evidence" value="ECO:0007669"/>
    <property type="project" value="UniProtKB-SubCell"/>
</dbReference>
<evidence type="ECO:0000313" key="10">
    <source>
        <dbReference type="Proteomes" id="UP000799302"/>
    </source>
</evidence>
<dbReference type="InterPro" id="IPR051089">
    <property type="entry name" value="prtT"/>
</dbReference>
<gene>
    <name evidence="9" type="ORF">BT63DRAFT_215969</name>
</gene>